<evidence type="ECO:0000313" key="4">
    <source>
        <dbReference type="Proteomes" id="UP001354709"/>
    </source>
</evidence>
<sequence>MNDDVLRAADALVAAFGEGRLDDYFAAFAPDATFVFHTTSERLGSTADYRALWDRWVVEDDFRVLSCVSTDRLVQLLGDSAVFTHLVETTVSTTAGVETTHERETIVFRRQTHGHWLAVHEHLSAAPGTTTATATDTATTTATATITETER</sequence>
<dbReference type="EMBL" id="JAZBJO010000006">
    <property type="protein sequence ID" value="MEE4592896.1"/>
    <property type="molecule type" value="Genomic_DNA"/>
</dbReference>
<proteinExistence type="predicted"/>
<keyword evidence="4" id="KW-1185">Reference proteome</keyword>
<evidence type="ECO:0000256" key="1">
    <source>
        <dbReference type="SAM" id="MobiDB-lite"/>
    </source>
</evidence>
<dbReference type="SUPFAM" id="SSF54427">
    <property type="entry name" value="NTF2-like"/>
    <property type="match status" value="1"/>
</dbReference>
<feature type="domain" description="SnoaL-like" evidence="2">
    <location>
        <begin position="6"/>
        <end position="126"/>
    </location>
</feature>
<dbReference type="Pfam" id="PF13474">
    <property type="entry name" value="SnoaL_3"/>
    <property type="match status" value="1"/>
</dbReference>
<evidence type="ECO:0000259" key="2">
    <source>
        <dbReference type="Pfam" id="PF13474"/>
    </source>
</evidence>
<dbReference type="Proteomes" id="UP001354709">
    <property type="component" value="Unassembled WGS sequence"/>
</dbReference>
<comment type="caution">
    <text evidence="3">The sequence shown here is derived from an EMBL/GenBank/DDBJ whole genome shotgun (WGS) entry which is preliminary data.</text>
</comment>
<accession>A0ABU7PUW5</accession>
<evidence type="ECO:0000313" key="3">
    <source>
        <dbReference type="EMBL" id="MEE4592896.1"/>
    </source>
</evidence>
<dbReference type="RefSeq" id="WP_330808638.1">
    <property type="nucleotide sequence ID" value="NZ_JAZBJO010000006.1"/>
</dbReference>
<protein>
    <submittedName>
        <fullName evidence="3">Nuclear transport factor 2 family protein</fullName>
    </submittedName>
</protein>
<gene>
    <name evidence="3" type="ORF">V2J94_13500</name>
</gene>
<feature type="region of interest" description="Disordered" evidence="1">
    <location>
        <begin position="128"/>
        <end position="151"/>
    </location>
</feature>
<dbReference type="Gene3D" id="3.10.450.50">
    <property type="match status" value="1"/>
</dbReference>
<organism evidence="3 4">
    <name type="scientific">Streptomyces asiaticus subsp. ignotus</name>
    <dbReference type="NCBI Taxonomy" id="3098222"/>
    <lineage>
        <taxon>Bacteria</taxon>
        <taxon>Bacillati</taxon>
        <taxon>Actinomycetota</taxon>
        <taxon>Actinomycetes</taxon>
        <taxon>Kitasatosporales</taxon>
        <taxon>Streptomycetaceae</taxon>
        <taxon>Streptomyces</taxon>
        <taxon>Streptomyces violaceusniger group</taxon>
    </lineage>
</organism>
<name>A0ABU7PUW5_9ACTN</name>
<reference evidence="3 4" key="1">
    <citation type="submission" date="2023-11" db="EMBL/GenBank/DDBJ databases">
        <title>30 novel species of actinomycetes from the DSMZ collection.</title>
        <authorList>
            <person name="Nouioui I."/>
        </authorList>
    </citation>
    <scope>NUCLEOTIDE SEQUENCE [LARGE SCALE GENOMIC DNA]</scope>
    <source>
        <strain evidence="3 4">DSM 41524</strain>
    </source>
</reference>
<dbReference type="InterPro" id="IPR037401">
    <property type="entry name" value="SnoaL-like"/>
</dbReference>
<dbReference type="InterPro" id="IPR032710">
    <property type="entry name" value="NTF2-like_dom_sf"/>
</dbReference>